<dbReference type="RefSeq" id="WP_336585031.1">
    <property type="nucleotide sequence ID" value="NZ_JBBAXC010000001.1"/>
</dbReference>
<name>A0ABU8H8N2_9BACI</name>
<organism evidence="2 3">
    <name type="scientific">Bacillus spongiae</name>
    <dbReference type="NCBI Taxonomy" id="2683610"/>
    <lineage>
        <taxon>Bacteria</taxon>
        <taxon>Bacillati</taxon>
        <taxon>Bacillota</taxon>
        <taxon>Bacilli</taxon>
        <taxon>Bacillales</taxon>
        <taxon>Bacillaceae</taxon>
        <taxon>Bacillus</taxon>
    </lineage>
</organism>
<evidence type="ECO:0000313" key="3">
    <source>
        <dbReference type="Proteomes" id="UP001312865"/>
    </source>
</evidence>
<keyword evidence="1" id="KW-0812">Transmembrane</keyword>
<sequence length="67" mass="7281">MNRFKNYALWAAVLAFVPLLADSLQVYDISVILPGNYDNLVISFLGILVLAGVINNPTSGKGLKDDE</sequence>
<dbReference type="Proteomes" id="UP001312865">
    <property type="component" value="Unassembled WGS sequence"/>
</dbReference>
<gene>
    <name evidence="2" type="ORF">WAK64_00865</name>
</gene>
<evidence type="ECO:0000313" key="2">
    <source>
        <dbReference type="EMBL" id="MEI5905615.1"/>
    </source>
</evidence>
<keyword evidence="3" id="KW-1185">Reference proteome</keyword>
<evidence type="ECO:0000256" key="1">
    <source>
        <dbReference type="SAM" id="Phobius"/>
    </source>
</evidence>
<proteinExistence type="predicted"/>
<dbReference type="EMBL" id="JBBAXC010000001">
    <property type="protein sequence ID" value="MEI5905615.1"/>
    <property type="molecule type" value="Genomic_DNA"/>
</dbReference>
<feature type="transmembrane region" description="Helical" evidence="1">
    <location>
        <begin position="37"/>
        <end position="54"/>
    </location>
</feature>
<protein>
    <submittedName>
        <fullName evidence="2">Phage holin</fullName>
    </submittedName>
</protein>
<dbReference type="Pfam" id="PF04531">
    <property type="entry name" value="Phage_holin_1"/>
    <property type="match status" value="1"/>
</dbReference>
<dbReference type="InterPro" id="IPR006485">
    <property type="entry name" value="Phage-like_holin"/>
</dbReference>
<keyword evidence="1" id="KW-0472">Membrane</keyword>
<accession>A0ABU8H8N2</accession>
<comment type="caution">
    <text evidence="2">The sequence shown here is derived from an EMBL/GenBank/DDBJ whole genome shotgun (WGS) entry which is preliminary data.</text>
</comment>
<reference evidence="2 3" key="1">
    <citation type="journal article" date="2018" name="J. Microbiol.">
        <title>Bacillus spongiae sp. nov., isolated from sponge of Jeju Island.</title>
        <authorList>
            <person name="Lee G.E."/>
            <person name="Im W.T."/>
            <person name="Park J.S."/>
        </authorList>
    </citation>
    <scope>NUCLEOTIDE SEQUENCE [LARGE SCALE GENOMIC DNA]</scope>
    <source>
        <strain evidence="2 3">135PIL107-10</strain>
    </source>
</reference>
<keyword evidence="1" id="KW-1133">Transmembrane helix</keyword>